<dbReference type="RefSeq" id="WP_055062303.1">
    <property type="nucleotide sequence ID" value="NZ_CVRQ01000025.1"/>
</dbReference>
<sequence length="103" mass="12171">MTDEEKKEYRDKLVEDCMKYNHIDYDDDKDIAETMVEAIASEELMELIPNFDPYNLTARQRLLVYSFVKELYDHREKYQNGTQQLTNAVSTMLLNEKYGGSSE</sequence>
<dbReference type="InterPro" id="IPR006450">
    <property type="entry name" value="Phage_HK97_gp6-like"/>
</dbReference>
<organism evidence="1 2">
    <name type="scientific">Agathobacter rectalis</name>
    <dbReference type="NCBI Taxonomy" id="39491"/>
    <lineage>
        <taxon>Bacteria</taxon>
        <taxon>Bacillati</taxon>
        <taxon>Bacillota</taxon>
        <taxon>Clostridia</taxon>
        <taxon>Lachnospirales</taxon>
        <taxon>Lachnospiraceae</taxon>
        <taxon>Agathobacter</taxon>
    </lineage>
</organism>
<evidence type="ECO:0008006" key="3">
    <source>
        <dbReference type="Google" id="ProtNLM"/>
    </source>
</evidence>
<dbReference type="EMBL" id="CVRQ01000025">
    <property type="protein sequence ID" value="CRL40287.1"/>
    <property type="molecule type" value="Genomic_DNA"/>
</dbReference>
<gene>
    <name evidence="1" type="ORF">T1815_23021</name>
</gene>
<accession>A0A0M6WU85</accession>
<proteinExistence type="predicted"/>
<name>A0A0M6WU85_9FIRM</name>
<keyword evidence="2" id="KW-1185">Reference proteome</keyword>
<dbReference type="NCBIfam" id="TIGR01560">
    <property type="entry name" value="put_DNA_pack"/>
    <property type="match status" value="1"/>
</dbReference>
<evidence type="ECO:0000313" key="1">
    <source>
        <dbReference type="EMBL" id="CRL40287.1"/>
    </source>
</evidence>
<evidence type="ECO:0000313" key="2">
    <source>
        <dbReference type="Proteomes" id="UP000049472"/>
    </source>
</evidence>
<dbReference type="AlphaFoldDB" id="A0A0M6WU85"/>
<dbReference type="Proteomes" id="UP000049472">
    <property type="component" value="Unassembled WGS sequence"/>
</dbReference>
<protein>
    <recommendedName>
        <fullName evidence="3">Phage gp6-like head-tail connector protein</fullName>
    </recommendedName>
</protein>
<reference evidence="2" key="1">
    <citation type="submission" date="2015-05" db="EMBL/GenBank/DDBJ databases">
        <authorList>
            <consortium name="Pathogen Informatics"/>
        </authorList>
    </citation>
    <scope>NUCLEOTIDE SEQUENCE [LARGE SCALE GENOMIC DNA]</scope>
    <source>
        <strain evidence="2">T1-815</strain>
    </source>
</reference>